<dbReference type="AlphaFoldDB" id="A0A0G1FQ05"/>
<dbReference type="EMBL" id="LCFQ01000013">
    <property type="protein sequence ID" value="KKS97091.1"/>
    <property type="molecule type" value="Genomic_DNA"/>
</dbReference>
<organism evidence="1 2">
    <name type="scientific">Candidatus Woesebacteria bacterium GW2011_GWB1_43_14</name>
    <dbReference type="NCBI Taxonomy" id="1618578"/>
    <lineage>
        <taxon>Bacteria</taxon>
        <taxon>Candidatus Woeseibacteriota</taxon>
    </lineage>
</organism>
<dbReference type="Proteomes" id="UP000034090">
    <property type="component" value="Unassembled WGS sequence"/>
</dbReference>
<evidence type="ECO:0000313" key="2">
    <source>
        <dbReference type="Proteomes" id="UP000034090"/>
    </source>
</evidence>
<evidence type="ECO:0000313" key="1">
    <source>
        <dbReference type="EMBL" id="KKS97091.1"/>
    </source>
</evidence>
<proteinExistence type="predicted"/>
<name>A0A0G1FQ05_9BACT</name>
<reference evidence="1 2" key="1">
    <citation type="journal article" date="2015" name="Nature">
        <title>rRNA introns, odd ribosomes, and small enigmatic genomes across a large radiation of phyla.</title>
        <authorList>
            <person name="Brown C.T."/>
            <person name="Hug L.A."/>
            <person name="Thomas B.C."/>
            <person name="Sharon I."/>
            <person name="Castelle C.J."/>
            <person name="Singh A."/>
            <person name="Wilkins M.J."/>
            <person name="Williams K.H."/>
            <person name="Banfield J.F."/>
        </authorList>
    </citation>
    <scope>NUCLEOTIDE SEQUENCE [LARGE SCALE GENOMIC DNA]</scope>
</reference>
<comment type="caution">
    <text evidence="1">The sequence shown here is derived from an EMBL/GenBank/DDBJ whole genome shotgun (WGS) entry which is preliminary data.</text>
</comment>
<accession>A0A0G1FQ05</accession>
<sequence length="83" mass="9101">MSLVALTNTQFMGLKIGDRLLLRSGNGKNRLEAEVIVADSPSASVWVIINKITLKGKDEEASVGEKRIAGRSELYLFRTRPLG</sequence>
<gene>
    <name evidence="1" type="ORF">UV74_C0013G0213</name>
</gene>
<protein>
    <submittedName>
        <fullName evidence="1">Uncharacterized protein</fullName>
    </submittedName>
</protein>